<accession>A0AAN7UEX2</accession>
<comment type="caution">
    <text evidence="1">The sequence shown here is derived from an EMBL/GenBank/DDBJ whole genome shotgun (WGS) entry which is preliminary data.</text>
</comment>
<organism evidence="1 2">
    <name type="scientific">Xylaria bambusicola</name>
    <dbReference type="NCBI Taxonomy" id="326684"/>
    <lineage>
        <taxon>Eukaryota</taxon>
        <taxon>Fungi</taxon>
        <taxon>Dikarya</taxon>
        <taxon>Ascomycota</taxon>
        <taxon>Pezizomycotina</taxon>
        <taxon>Sordariomycetes</taxon>
        <taxon>Xylariomycetidae</taxon>
        <taxon>Xylariales</taxon>
        <taxon>Xylariaceae</taxon>
        <taxon>Xylaria</taxon>
    </lineage>
</organism>
<proteinExistence type="predicted"/>
<reference evidence="1 2" key="1">
    <citation type="submission" date="2023-10" db="EMBL/GenBank/DDBJ databases">
        <title>Draft genome sequence of Xylaria bambusicola isolate GMP-LS, the root and basal stem rot pathogen of sugarcane in Indonesia.</title>
        <authorList>
            <person name="Selvaraj P."/>
            <person name="Muralishankar V."/>
            <person name="Muruganantham S."/>
            <person name="Sp S."/>
            <person name="Haryani S."/>
            <person name="Lau K.J.X."/>
            <person name="Naqvi N.I."/>
        </authorList>
    </citation>
    <scope>NUCLEOTIDE SEQUENCE [LARGE SCALE GENOMIC DNA]</scope>
    <source>
        <strain evidence="1">GMP-LS</strain>
    </source>
</reference>
<keyword evidence="2" id="KW-1185">Reference proteome</keyword>
<evidence type="ECO:0000313" key="2">
    <source>
        <dbReference type="Proteomes" id="UP001305414"/>
    </source>
</evidence>
<dbReference type="Proteomes" id="UP001305414">
    <property type="component" value="Unassembled WGS sequence"/>
</dbReference>
<dbReference type="EMBL" id="JAWHQM010000001">
    <property type="protein sequence ID" value="KAK5624346.1"/>
    <property type="molecule type" value="Genomic_DNA"/>
</dbReference>
<protein>
    <submittedName>
        <fullName evidence="1">Uncharacterized protein</fullName>
    </submittedName>
</protein>
<evidence type="ECO:0000313" key="1">
    <source>
        <dbReference type="EMBL" id="KAK5624346.1"/>
    </source>
</evidence>
<sequence>MSGVVGSDGLDCPAEETVGQLHDVGLVDASNLLAVVGKGESEGKLGDSLGLEACDDLEGLDDAGHALVDVLVASVVSRDILDQADGGIDVEFLAHGDVETLVARSADRGVEDTLQSKLIPLKRSDRLAEHLLGTAGSTAVDTRSINLFPINGHVVGLEDSLDALCYFGTNTIPRDEGDSVLAAELGGLENIGLDGGKGA</sequence>
<dbReference type="AlphaFoldDB" id="A0AAN7UEX2"/>
<name>A0AAN7UEX2_9PEZI</name>
<gene>
    <name evidence="1" type="ORF">RRF57_000062</name>
</gene>